<protein>
    <submittedName>
        <fullName evidence="1">Structural maintenance of chromosomes protein 3</fullName>
    </submittedName>
</protein>
<gene>
    <name evidence="1" type="primary">SMC3_5</name>
    <name evidence="1" type="ORF">EV182_007616</name>
</gene>
<name>A0ACC1HJH9_9FUNG</name>
<reference evidence="1" key="1">
    <citation type="submission" date="2022-06" db="EMBL/GenBank/DDBJ databases">
        <title>Phylogenomic reconstructions and comparative analyses of Kickxellomycotina fungi.</title>
        <authorList>
            <person name="Reynolds N.K."/>
            <person name="Stajich J.E."/>
            <person name="Barry K."/>
            <person name="Grigoriev I.V."/>
            <person name="Crous P."/>
            <person name="Smith M.E."/>
        </authorList>
    </citation>
    <scope>NUCLEOTIDE SEQUENCE</scope>
    <source>
        <strain evidence="1">RSA 2271</strain>
    </source>
</reference>
<dbReference type="EMBL" id="JAMZIH010003602">
    <property type="protein sequence ID" value="KAJ1676723.1"/>
    <property type="molecule type" value="Genomic_DNA"/>
</dbReference>
<feature type="non-terminal residue" evidence="1">
    <location>
        <position position="200"/>
    </location>
</feature>
<comment type="caution">
    <text evidence="1">The sequence shown here is derived from an EMBL/GenBank/DDBJ whole genome shotgun (WGS) entry which is preliminary data.</text>
</comment>
<dbReference type="Proteomes" id="UP001145114">
    <property type="component" value="Unassembled WGS sequence"/>
</dbReference>
<organism evidence="1 2">
    <name type="scientific">Spiromyces aspiralis</name>
    <dbReference type="NCBI Taxonomy" id="68401"/>
    <lineage>
        <taxon>Eukaryota</taxon>
        <taxon>Fungi</taxon>
        <taxon>Fungi incertae sedis</taxon>
        <taxon>Zoopagomycota</taxon>
        <taxon>Kickxellomycotina</taxon>
        <taxon>Kickxellomycetes</taxon>
        <taxon>Kickxellales</taxon>
        <taxon>Kickxellaceae</taxon>
        <taxon>Spiromyces</taxon>
    </lineage>
</organism>
<proteinExistence type="predicted"/>
<sequence>RLESAQNQQQSDSAELDKDAKSVDWYLSQRNLLTQKKEECVRNICDLGVLPEEAFQKYTGKSPQKASYWRPRPALHLLKRLHKVNSKLKKYSHVNKKAFEQYTNFTQQRDDLLARERELEESAEAIHSLIDALDQQKDETIERTFKQVAKYFSEVFGKLVPSGWGKLVMQRQIDRGNEDELYDNDENNDSVENYIGVAIK</sequence>
<evidence type="ECO:0000313" key="1">
    <source>
        <dbReference type="EMBL" id="KAJ1676723.1"/>
    </source>
</evidence>
<accession>A0ACC1HJH9</accession>
<keyword evidence="2" id="KW-1185">Reference proteome</keyword>
<evidence type="ECO:0000313" key="2">
    <source>
        <dbReference type="Proteomes" id="UP001145114"/>
    </source>
</evidence>
<feature type="non-terminal residue" evidence="1">
    <location>
        <position position="1"/>
    </location>
</feature>